<evidence type="ECO:0000313" key="2">
    <source>
        <dbReference type="EMBL" id="VFJ90964.1"/>
    </source>
</evidence>
<evidence type="ECO:0000313" key="3">
    <source>
        <dbReference type="EMBL" id="VFJ92122.1"/>
    </source>
</evidence>
<gene>
    <name evidence="2" type="ORF">BECKH772A_GA0070896_1002516</name>
    <name evidence="3" type="ORF">BECKH772B_GA0070898_1002515</name>
    <name evidence="4" type="ORF">BECKH772C_GA0070978_1002416</name>
</gene>
<name>A0A450UHU7_9GAMM</name>
<evidence type="ECO:0000313" key="4">
    <source>
        <dbReference type="EMBL" id="VFJ98704.1"/>
    </source>
</evidence>
<feature type="region of interest" description="Disordered" evidence="1">
    <location>
        <begin position="64"/>
        <end position="87"/>
    </location>
</feature>
<protein>
    <submittedName>
        <fullName evidence="3">Uncharacterized protein</fullName>
    </submittedName>
</protein>
<dbReference type="EMBL" id="CAADFJ010000024">
    <property type="protein sequence ID" value="VFJ98704.1"/>
    <property type="molecule type" value="Genomic_DNA"/>
</dbReference>
<accession>A0A450UHU7</accession>
<dbReference type="EMBL" id="CAADFI010000025">
    <property type="protein sequence ID" value="VFJ92122.1"/>
    <property type="molecule type" value="Genomic_DNA"/>
</dbReference>
<evidence type="ECO:0000256" key="1">
    <source>
        <dbReference type="SAM" id="MobiDB-lite"/>
    </source>
</evidence>
<organism evidence="3">
    <name type="scientific">Candidatus Kentrum eta</name>
    <dbReference type="NCBI Taxonomy" id="2126337"/>
    <lineage>
        <taxon>Bacteria</taxon>
        <taxon>Pseudomonadati</taxon>
        <taxon>Pseudomonadota</taxon>
        <taxon>Gammaproteobacteria</taxon>
        <taxon>Candidatus Kentrum</taxon>
    </lineage>
</organism>
<sequence>MARAKYRHALGCPRIRHPRGHGKIGSFHGSLKEECVGVTPMATREAARNPIARYVKDDTSLGYPIAPSHGDADPPCPGANPFRPIHR</sequence>
<proteinExistence type="predicted"/>
<dbReference type="AlphaFoldDB" id="A0A450UHU7"/>
<dbReference type="EMBL" id="CAADFG010000025">
    <property type="protein sequence ID" value="VFJ90964.1"/>
    <property type="molecule type" value="Genomic_DNA"/>
</dbReference>
<reference evidence="3" key="1">
    <citation type="submission" date="2019-02" db="EMBL/GenBank/DDBJ databases">
        <authorList>
            <person name="Gruber-Vodicka R. H."/>
            <person name="Seah K. B. B."/>
        </authorList>
    </citation>
    <scope>NUCLEOTIDE SEQUENCE</scope>
    <source>
        <strain evidence="4">BECK_SA2B12</strain>
        <strain evidence="2">BECK_SA2B15</strain>
        <strain evidence="3">BECK_SA2B20</strain>
    </source>
</reference>